<dbReference type="Pfam" id="PF00022">
    <property type="entry name" value="Actin"/>
    <property type="match status" value="1"/>
</dbReference>
<dbReference type="PANTHER" id="PTHR11937">
    <property type="entry name" value="ACTIN"/>
    <property type="match status" value="1"/>
</dbReference>
<feature type="region of interest" description="Disordered" evidence="2">
    <location>
        <begin position="1"/>
        <end position="56"/>
    </location>
</feature>
<reference evidence="3 4" key="1">
    <citation type="journal article" date="2023" name="G3 (Bethesda)">
        <title>A chromosome-level genome assembly of Zasmidium syzygii isolated from banana leaves.</title>
        <authorList>
            <person name="van Westerhoven A.C."/>
            <person name="Mehrabi R."/>
            <person name="Talebi R."/>
            <person name="Steentjes M.B.F."/>
            <person name="Corcolon B."/>
            <person name="Chong P.A."/>
            <person name="Kema G.H.J."/>
            <person name="Seidl M.F."/>
        </authorList>
    </citation>
    <scope>NUCLEOTIDE SEQUENCE [LARGE SCALE GENOMIC DNA]</scope>
    <source>
        <strain evidence="3 4">P124</strain>
    </source>
</reference>
<dbReference type="InterPro" id="IPR004000">
    <property type="entry name" value="Actin"/>
</dbReference>
<sequence>MAVPTTNGDYFSGRTSTRTRPTASALKDIQSPGRSPRTPTVPSLGRSISSQFGSPGSFRTEQEDVIIYELGPRYFSAGHAGESRPRCILPFTPELNRRPGDYRHYDPLYATRERDWRLQEEWGTSYELYRTDLRELDLGLVEDRLERMLRRAQTEFLQLDAKPRKAVLIIPSLLPTPLLEIALKVLFGHFTQPPSIVVLTTPVLCCVSAGLRDALVVDIGWEETMVTAIGEYKEVARGSTIRAGKLLTREIGTMIEEHIRSTGSESLSDFKATFKEAEDVAQRMAWCRQREAHANSNDEAIRLPIFGSDPPRSTSLPFTNLAEPVETALFATGSAFKDYDDHDLSLPLLVYRTLLSLPVDLRAICVSRIVITGTVSKTPGLKRRLLQEINQLVESRGWDQVSNYGSAQARRDKPLKERSANSNLRPGTANESASSIPLSPLKMPLQEAIPHADRVHDDIKDPVTLKAEREAAKGKAVPVKGIVRGVETLGPWAGASLVASMRVKGAHEIEREDFLKHGLKTGMHDI</sequence>
<proteinExistence type="inferred from homology"/>
<evidence type="ECO:0000256" key="2">
    <source>
        <dbReference type="SAM" id="MobiDB-lite"/>
    </source>
</evidence>
<feature type="compositionally biased region" description="Low complexity" evidence="2">
    <location>
        <begin position="14"/>
        <end position="25"/>
    </location>
</feature>
<organism evidence="3 4">
    <name type="scientific">Zasmidium cellare</name>
    <name type="common">Wine cellar mold</name>
    <name type="synonym">Racodium cellare</name>
    <dbReference type="NCBI Taxonomy" id="395010"/>
    <lineage>
        <taxon>Eukaryota</taxon>
        <taxon>Fungi</taxon>
        <taxon>Dikarya</taxon>
        <taxon>Ascomycota</taxon>
        <taxon>Pezizomycotina</taxon>
        <taxon>Dothideomycetes</taxon>
        <taxon>Dothideomycetidae</taxon>
        <taxon>Mycosphaerellales</taxon>
        <taxon>Mycosphaerellaceae</taxon>
        <taxon>Zasmidium</taxon>
    </lineage>
</organism>
<evidence type="ECO:0000313" key="4">
    <source>
        <dbReference type="Proteomes" id="UP001305779"/>
    </source>
</evidence>
<comment type="caution">
    <text evidence="3">The sequence shown here is derived from an EMBL/GenBank/DDBJ whole genome shotgun (WGS) entry which is preliminary data.</text>
</comment>
<accession>A0ABR0ES72</accession>
<dbReference type="Gene3D" id="3.90.640.10">
    <property type="entry name" value="Actin, Chain A, domain 4"/>
    <property type="match status" value="1"/>
</dbReference>
<dbReference type="InterPro" id="IPR043129">
    <property type="entry name" value="ATPase_NBD"/>
</dbReference>
<dbReference type="Gene3D" id="3.30.420.40">
    <property type="match status" value="2"/>
</dbReference>
<protein>
    <recommendedName>
        <fullName evidence="5">Actin-like ATPase domain-containing protein</fullName>
    </recommendedName>
</protein>
<dbReference type="SMART" id="SM00268">
    <property type="entry name" value="ACTIN"/>
    <property type="match status" value="1"/>
</dbReference>
<evidence type="ECO:0000313" key="3">
    <source>
        <dbReference type="EMBL" id="KAK4504100.1"/>
    </source>
</evidence>
<evidence type="ECO:0008006" key="5">
    <source>
        <dbReference type="Google" id="ProtNLM"/>
    </source>
</evidence>
<gene>
    <name evidence="3" type="ORF">PRZ48_005015</name>
</gene>
<feature type="compositionally biased region" description="Polar residues" evidence="2">
    <location>
        <begin position="37"/>
        <end position="56"/>
    </location>
</feature>
<name>A0ABR0ES72_ZASCE</name>
<evidence type="ECO:0000256" key="1">
    <source>
        <dbReference type="RuleBase" id="RU000487"/>
    </source>
</evidence>
<dbReference type="SUPFAM" id="SSF53067">
    <property type="entry name" value="Actin-like ATPase domain"/>
    <property type="match status" value="2"/>
</dbReference>
<feature type="compositionally biased region" description="Basic and acidic residues" evidence="2">
    <location>
        <begin position="409"/>
        <end position="419"/>
    </location>
</feature>
<feature type="region of interest" description="Disordered" evidence="2">
    <location>
        <begin position="404"/>
        <end position="437"/>
    </location>
</feature>
<dbReference type="Proteomes" id="UP001305779">
    <property type="component" value="Unassembled WGS sequence"/>
</dbReference>
<feature type="compositionally biased region" description="Polar residues" evidence="2">
    <location>
        <begin position="420"/>
        <end position="437"/>
    </location>
</feature>
<keyword evidence="4" id="KW-1185">Reference proteome</keyword>
<comment type="similarity">
    <text evidence="1">Belongs to the actin family.</text>
</comment>
<dbReference type="EMBL" id="JAXOVC010000003">
    <property type="protein sequence ID" value="KAK4504100.1"/>
    <property type="molecule type" value="Genomic_DNA"/>
</dbReference>